<reference evidence="4 5" key="1">
    <citation type="journal article" date="2023" name="G3 (Bethesda)">
        <title>A haplotype-resolved chromosome-scale genome for Quercus rubra L. provides insights into the genetics of adaptive traits for red oak species.</title>
        <authorList>
            <person name="Kapoor B."/>
            <person name="Jenkins J."/>
            <person name="Schmutz J."/>
            <person name="Zhebentyayeva T."/>
            <person name="Kuelheim C."/>
            <person name="Coggeshall M."/>
            <person name="Heim C."/>
            <person name="Lasky J.R."/>
            <person name="Leites L."/>
            <person name="Islam-Faridi N."/>
            <person name="Romero-Severson J."/>
            <person name="DeLeo V.L."/>
            <person name="Lucas S.M."/>
            <person name="Lazic D."/>
            <person name="Gailing O."/>
            <person name="Carlson J."/>
            <person name="Staton M."/>
        </authorList>
    </citation>
    <scope>NUCLEOTIDE SEQUENCE [LARGE SCALE GENOMIC DNA]</scope>
    <source>
        <strain evidence="4">Pseudo-F2</strain>
    </source>
</reference>
<dbReference type="EMBL" id="JAXUIC010000002">
    <property type="protein sequence ID" value="KAK4600201.1"/>
    <property type="molecule type" value="Genomic_DNA"/>
</dbReference>
<name>A0AAN7FZR9_QUERU</name>
<comment type="caution">
    <text evidence="4">The sequence shown here is derived from an EMBL/GenBank/DDBJ whole genome shotgun (WGS) entry which is preliminary data.</text>
</comment>
<evidence type="ECO:0000256" key="2">
    <source>
        <dbReference type="ARBA" id="ARBA00022679"/>
    </source>
</evidence>
<dbReference type="InterPro" id="IPR023213">
    <property type="entry name" value="CAT-like_dom_sf"/>
</dbReference>
<comment type="similarity">
    <text evidence="1">Belongs to the plant acyltransferase family.</text>
</comment>
<dbReference type="PANTHER" id="PTHR31623:SF110">
    <property type="entry name" value="VINORINE SYNTHASE-LIKE"/>
    <property type="match status" value="1"/>
</dbReference>
<keyword evidence="5" id="KW-1185">Reference proteome</keyword>
<evidence type="ECO:0000256" key="1">
    <source>
        <dbReference type="ARBA" id="ARBA00009861"/>
    </source>
</evidence>
<dbReference type="Proteomes" id="UP001324115">
    <property type="component" value="Unassembled WGS sequence"/>
</dbReference>
<keyword evidence="2" id="KW-0808">Transferase</keyword>
<dbReference type="Gene3D" id="3.30.559.10">
    <property type="entry name" value="Chloramphenicol acetyltransferase-like domain"/>
    <property type="match status" value="3"/>
</dbReference>
<gene>
    <name evidence="4" type="ORF">RGQ29_010030</name>
</gene>
<dbReference type="Pfam" id="PF02458">
    <property type="entry name" value="Transferase"/>
    <property type="match status" value="2"/>
</dbReference>
<accession>A0AAN7FZR9</accession>
<evidence type="ECO:0000256" key="3">
    <source>
        <dbReference type="ARBA" id="ARBA00023315"/>
    </source>
</evidence>
<evidence type="ECO:0000313" key="4">
    <source>
        <dbReference type="EMBL" id="KAK4600201.1"/>
    </source>
</evidence>
<dbReference type="AlphaFoldDB" id="A0AAN7FZR9"/>
<organism evidence="4 5">
    <name type="scientific">Quercus rubra</name>
    <name type="common">Northern red oak</name>
    <name type="synonym">Quercus borealis</name>
    <dbReference type="NCBI Taxonomy" id="3512"/>
    <lineage>
        <taxon>Eukaryota</taxon>
        <taxon>Viridiplantae</taxon>
        <taxon>Streptophyta</taxon>
        <taxon>Embryophyta</taxon>
        <taxon>Tracheophyta</taxon>
        <taxon>Spermatophyta</taxon>
        <taxon>Magnoliopsida</taxon>
        <taxon>eudicotyledons</taxon>
        <taxon>Gunneridae</taxon>
        <taxon>Pentapetalae</taxon>
        <taxon>rosids</taxon>
        <taxon>fabids</taxon>
        <taxon>Fagales</taxon>
        <taxon>Fagaceae</taxon>
        <taxon>Quercus</taxon>
    </lineage>
</organism>
<protein>
    <submittedName>
        <fullName evidence="4">Uncharacterized protein</fullName>
    </submittedName>
</protein>
<keyword evidence="3" id="KW-0012">Acyltransferase</keyword>
<evidence type="ECO:0000313" key="5">
    <source>
        <dbReference type="Proteomes" id="UP001324115"/>
    </source>
</evidence>
<proteinExistence type="inferred from homology"/>
<sequence>MKMEVGIVSKEQVKPSSPTPSHLRTFKLSLLDQLIPIILFFPINDCSNLSNIPKRLELLKKSLSETLTLYYPLAGKIKDDLCIDCNDEGTYFVDAQCGGIAIGVCISHKILDGVALSSFLKAWATIARGSYEALSIYPNFDATNLFPTNDLWLRDSSMVMWGSLFKKGKSVTRRFVFHASAIATPKVQATSSCVQHPKPVEVVSAFIWKLATAVSRENNGFQKPSILTHLVNLRRRLAPPLPEYSTGNLLWRAGAQCMGNDELVLQGLVGEIRGAISKINGDFGSVEEADYFGFSSWCNFGFYEADFGWGTPIWVSSIGSSGSMFMNLVILPDTRFGDRIEAWVTLDEQDMARLEFNPELLTFAYLDPSPLSRQVVSTCHQKPLD</sequence>
<dbReference type="PANTHER" id="PTHR31623">
    <property type="entry name" value="F21J9.9"/>
    <property type="match status" value="1"/>
</dbReference>
<dbReference type="GO" id="GO:0016746">
    <property type="term" value="F:acyltransferase activity"/>
    <property type="evidence" value="ECO:0007669"/>
    <property type="project" value="UniProtKB-KW"/>
</dbReference>